<keyword evidence="1" id="KW-1133">Transmembrane helix</keyword>
<name>A0A3M7JA83_HORWE</name>
<gene>
    <name evidence="3" type="ORF">D0859_01202</name>
</gene>
<sequence length="293" mass="33011">MAPCVVHVKAASILFLAHSGGNKDIMDDPIQEITPVVHLLTQGSPQEQEDTINEYFTPDASFTHPFCQTWSFNGSRKLIHSIFKWYKIMSPKIDLQVNSVAYDEANLILYLTITQTFAIWFIPFHRSPVTLTTVLHLTRSPTSKKYLIKSQNDLYQVDQFVRFFLPWGIGSSLVTLWHAWATFFCVVLAWIFAPFLRLEQAWAERRTSGGAETGLMKTVSRIEEERMRGFGGRNGEAARGEEIAAAETLEDIAGRVRVSGRETDAEVRKLMGFGSEGAGDKTQFGSMQVVRPN</sequence>
<dbReference type="Pfam" id="PF24840">
    <property type="entry name" value="NTF2_SigF"/>
    <property type="match status" value="1"/>
</dbReference>
<feature type="domain" description="SigF-like NTF2-like" evidence="2">
    <location>
        <begin position="26"/>
        <end position="192"/>
    </location>
</feature>
<dbReference type="InterPro" id="IPR057514">
    <property type="entry name" value="NTF2_SigF"/>
</dbReference>
<feature type="transmembrane region" description="Helical" evidence="1">
    <location>
        <begin position="107"/>
        <end position="125"/>
    </location>
</feature>
<proteinExistence type="predicted"/>
<dbReference type="PANTHER" id="PTHR35393:SF1">
    <property type="entry name" value="SNOAL-LIKE DOMAIN-CONTAINING PROTEIN"/>
    <property type="match status" value="1"/>
</dbReference>
<dbReference type="EMBL" id="QWIT01000018">
    <property type="protein sequence ID" value="RMZ34668.1"/>
    <property type="molecule type" value="Genomic_DNA"/>
</dbReference>
<evidence type="ECO:0000256" key="1">
    <source>
        <dbReference type="SAM" id="Phobius"/>
    </source>
</evidence>
<reference evidence="3 4" key="1">
    <citation type="journal article" date="2018" name="BMC Genomics">
        <title>Genomic evidence for intraspecific hybridization in a clonal and extremely halotolerant yeast.</title>
        <authorList>
            <person name="Gostincar C."/>
            <person name="Stajich J.E."/>
            <person name="Zupancic J."/>
            <person name="Zalar P."/>
            <person name="Gunde-Cimerman N."/>
        </authorList>
    </citation>
    <scope>NUCLEOTIDE SEQUENCE [LARGE SCALE GENOMIC DNA]</scope>
    <source>
        <strain evidence="3 4">EXF-120</strain>
    </source>
</reference>
<keyword evidence="1" id="KW-0812">Transmembrane</keyword>
<evidence type="ECO:0000313" key="4">
    <source>
        <dbReference type="Proteomes" id="UP000281677"/>
    </source>
</evidence>
<keyword evidence="1" id="KW-0472">Membrane</keyword>
<dbReference type="PANTHER" id="PTHR35393">
    <property type="entry name" value="CHROMOSOME 1, WHOLE GENOME SHOTGUN SEQUENCE"/>
    <property type="match status" value="1"/>
</dbReference>
<dbReference type="AlphaFoldDB" id="A0A3M7JA83"/>
<dbReference type="VEuPathDB" id="FungiDB:BTJ68_15010"/>
<comment type="caution">
    <text evidence="3">The sequence shown here is derived from an EMBL/GenBank/DDBJ whole genome shotgun (WGS) entry which is preliminary data.</text>
</comment>
<dbReference type="Proteomes" id="UP000281677">
    <property type="component" value="Unassembled WGS sequence"/>
</dbReference>
<evidence type="ECO:0000259" key="2">
    <source>
        <dbReference type="Pfam" id="PF24840"/>
    </source>
</evidence>
<protein>
    <recommendedName>
        <fullName evidence="2">SigF-like NTF2-like domain-containing protein</fullName>
    </recommendedName>
</protein>
<feature type="transmembrane region" description="Helical" evidence="1">
    <location>
        <begin position="177"/>
        <end position="196"/>
    </location>
</feature>
<dbReference type="OrthoDB" id="2344312at2759"/>
<organism evidence="3 4">
    <name type="scientific">Hortaea werneckii</name>
    <name type="common">Black yeast</name>
    <name type="synonym">Cladosporium werneckii</name>
    <dbReference type="NCBI Taxonomy" id="91943"/>
    <lineage>
        <taxon>Eukaryota</taxon>
        <taxon>Fungi</taxon>
        <taxon>Dikarya</taxon>
        <taxon>Ascomycota</taxon>
        <taxon>Pezizomycotina</taxon>
        <taxon>Dothideomycetes</taxon>
        <taxon>Dothideomycetidae</taxon>
        <taxon>Mycosphaerellales</taxon>
        <taxon>Teratosphaeriaceae</taxon>
        <taxon>Hortaea</taxon>
    </lineage>
</organism>
<evidence type="ECO:0000313" key="3">
    <source>
        <dbReference type="EMBL" id="RMZ34668.1"/>
    </source>
</evidence>
<accession>A0A3M7JA83</accession>